<dbReference type="RefSeq" id="WP_061136901.1">
    <property type="nucleotide sequence ID" value="NZ_FCNX02000013.1"/>
</dbReference>
<name>A0A158D250_9BURK</name>
<gene>
    <name evidence="1" type="ORF">AWB77_04816</name>
</gene>
<proteinExistence type="predicted"/>
<organism evidence="1 2">
    <name type="scientific">Caballeronia fortuita</name>
    <dbReference type="NCBI Taxonomy" id="1777138"/>
    <lineage>
        <taxon>Bacteria</taxon>
        <taxon>Pseudomonadati</taxon>
        <taxon>Pseudomonadota</taxon>
        <taxon>Betaproteobacteria</taxon>
        <taxon>Burkholderiales</taxon>
        <taxon>Burkholderiaceae</taxon>
        <taxon>Caballeronia</taxon>
    </lineage>
</organism>
<reference evidence="1" key="1">
    <citation type="submission" date="2016-01" db="EMBL/GenBank/DDBJ databases">
        <authorList>
            <person name="Peeters C."/>
        </authorList>
    </citation>
    <scope>NUCLEOTIDE SEQUENCE</scope>
    <source>
        <strain evidence="1">LMG 29320</strain>
    </source>
</reference>
<dbReference type="Proteomes" id="UP000054903">
    <property type="component" value="Unassembled WGS sequence"/>
</dbReference>
<dbReference type="STRING" id="1777138.AWB77_04816"/>
<dbReference type="AlphaFoldDB" id="A0A158D250"/>
<protein>
    <submittedName>
        <fullName evidence="1">Uncharacterized protein</fullName>
    </submittedName>
</protein>
<comment type="caution">
    <text evidence="1">The sequence shown here is derived from an EMBL/GenBank/DDBJ whole genome shotgun (WGS) entry which is preliminary data.</text>
</comment>
<dbReference type="EMBL" id="FCNX02000013">
    <property type="protein sequence ID" value="SAK88744.1"/>
    <property type="molecule type" value="Genomic_DNA"/>
</dbReference>
<accession>A0A158D250</accession>
<evidence type="ECO:0000313" key="1">
    <source>
        <dbReference type="EMBL" id="SAK88744.1"/>
    </source>
</evidence>
<sequence>MSDLKKVLVSSAEDVDSLSAVFDQLEGMFRAIEMATENLPAEHPRAQMNQIKKLAALGRYVAGDWSNTADCIRQSMCDAAAESAPASKSKEPTHA</sequence>
<evidence type="ECO:0000313" key="2">
    <source>
        <dbReference type="Proteomes" id="UP000054903"/>
    </source>
</evidence>
<keyword evidence="2" id="KW-1185">Reference proteome</keyword>